<reference evidence="2 3" key="1">
    <citation type="submission" date="2019-01" db="EMBL/GenBank/DDBJ databases">
        <title>Insights into ecological role of a new deltaproteobacterial order Candidatus Sinidesulfobacterales (Sva0485) by metagenomics and metatranscriptomics.</title>
        <authorList>
            <person name="Tan S."/>
            <person name="Liu J."/>
            <person name="Fang Y."/>
            <person name="Hedlund B."/>
            <person name="Lian Z.-H."/>
            <person name="Huang L.-Y."/>
            <person name="Li J.-T."/>
            <person name="Huang L.-N."/>
            <person name="Li W.-J."/>
            <person name="Jiang H.-C."/>
            <person name="Dong H.-L."/>
            <person name="Shu W.-S."/>
        </authorList>
    </citation>
    <scope>NUCLEOTIDE SEQUENCE [LARGE SCALE GENOMIC DNA]</scope>
    <source>
        <strain evidence="2">AP4</strain>
    </source>
</reference>
<dbReference type="GO" id="GO:0003677">
    <property type="term" value="F:DNA binding"/>
    <property type="evidence" value="ECO:0007669"/>
    <property type="project" value="InterPro"/>
</dbReference>
<gene>
    <name evidence="2" type="ORF">EVJ48_01445</name>
</gene>
<dbReference type="InterPro" id="IPR010982">
    <property type="entry name" value="Lambda_DNA-bd_dom_sf"/>
</dbReference>
<dbReference type="SUPFAM" id="SSF47413">
    <property type="entry name" value="lambda repressor-like DNA-binding domains"/>
    <property type="match status" value="1"/>
</dbReference>
<dbReference type="InterPro" id="IPR001387">
    <property type="entry name" value="Cro/C1-type_HTH"/>
</dbReference>
<dbReference type="EMBL" id="SHMQ01000002">
    <property type="protein sequence ID" value="RZV40182.1"/>
    <property type="molecule type" value="Genomic_DNA"/>
</dbReference>
<name>A0A520XG53_9DELT</name>
<proteinExistence type="predicted"/>
<evidence type="ECO:0000313" key="2">
    <source>
        <dbReference type="EMBL" id="RZV40182.1"/>
    </source>
</evidence>
<feature type="domain" description="HTH cro/C1-type" evidence="1">
    <location>
        <begin position="4"/>
        <end position="58"/>
    </location>
</feature>
<comment type="caution">
    <text evidence="2">The sequence shown here is derived from an EMBL/GenBank/DDBJ whole genome shotgun (WGS) entry which is preliminary data.</text>
</comment>
<protein>
    <recommendedName>
        <fullName evidence="1">HTH cro/C1-type domain-containing protein</fullName>
    </recommendedName>
</protein>
<evidence type="ECO:0000313" key="3">
    <source>
        <dbReference type="Proteomes" id="UP000322454"/>
    </source>
</evidence>
<organism evidence="2 3">
    <name type="scientific">Candidatus Acidulodesulfobacterium acidiphilum</name>
    <dbReference type="NCBI Taxonomy" id="2597224"/>
    <lineage>
        <taxon>Bacteria</taxon>
        <taxon>Deltaproteobacteria</taxon>
        <taxon>Candidatus Acidulodesulfobacterales</taxon>
        <taxon>Candidatus Acidulodesulfobacterium</taxon>
    </lineage>
</organism>
<evidence type="ECO:0000259" key="1">
    <source>
        <dbReference type="PROSITE" id="PS50943"/>
    </source>
</evidence>
<sequence length="79" mass="9327">MHPLKIYIKENRINIGNFCKLLGISRQSLHNIINYKFYPRRTLAKKIEIITNNKITVIDLLYPENIKNDEVENASQKNN</sequence>
<dbReference type="Proteomes" id="UP000322454">
    <property type="component" value="Unassembled WGS sequence"/>
</dbReference>
<dbReference type="PROSITE" id="PS50943">
    <property type="entry name" value="HTH_CROC1"/>
    <property type="match status" value="1"/>
</dbReference>
<dbReference type="AlphaFoldDB" id="A0A520XG53"/>
<accession>A0A520XG53</accession>